<dbReference type="PRINTS" id="PR00103">
    <property type="entry name" value="CAMPKINASE"/>
</dbReference>
<evidence type="ECO:0000256" key="12">
    <source>
        <dbReference type="ARBA" id="ARBA00047899"/>
    </source>
</evidence>
<evidence type="ECO:0000256" key="6">
    <source>
        <dbReference type="ARBA" id="ARBA00022741"/>
    </source>
</evidence>
<evidence type="ECO:0000256" key="1">
    <source>
        <dbReference type="ARBA" id="ARBA00006352"/>
    </source>
</evidence>
<reference evidence="19 20" key="1">
    <citation type="submission" date="2015-03" db="EMBL/GenBank/DDBJ databases">
        <title>Draft genome of the nematode, Opisthorchis viverrini.</title>
        <authorList>
            <person name="Mitreva M."/>
        </authorList>
    </citation>
    <scope>NUCLEOTIDE SEQUENCE [LARGE SCALE GENOMIC DNA]</scope>
    <source>
        <strain evidence="19">Khon Kaen</strain>
    </source>
</reference>
<dbReference type="SUPFAM" id="SSF56112">
    <property type="entry name" value="Protein kinase-like (PK-like)"/>
    <property type="match status" value="1"/>
</dbReference>
<dbReference type="PROSITE" id="PS00888">
    <property type="entry name" value="CNMP_BINDING_1"/>
    <property type="match status" value="1"/>
</dbReference>
<keyword evidence="8" id="KW-0067">ATP-binding</keyword>
<comment type="catalytic activity">
    <reaction evidence="13">
        <text>L-seryl-[protein] + ATP = O-phospho-L-seryl-[protein] + ADP + H(+)</text>
        <dbReference type="Rhea" id="RHEA:17989"/>
        <dbReference type="Rhea" id="RHEA-COMP:9863"/>
        <dbReference type="Rhea" id="RHEA-COMP:11604"/>
        <dbReference type="ChEBI" id="CHEBI:15378"/>
        <dbReference type="ChEBI" id="CHEBI:29999"/>
        <dbReference type="ChEBI" id="CHEBI:30616"/>
        <dbReference type="ChEBI" id="CHEBI:83421"/>
        <dbReference type="ChEBI" id="CHEBI:456216"/>
        <dbReference type="EC" id="2.7.11.1"/>
    </reaction>
</comment>
<dbReference type="Pfam" id="PF00027">
    <property type="entry name" value="cNMP_binding"/>
    <property type="match status" value="2"/>
</dbReference>
<feature type="domain" description="Cyclic nucleotide-binding" evidence="17">
    <location>
        <begin position="445"/>
        <end position="573"/>
    </location>
</feature>
<keyword evidence="6" id="KW-0547">Nucleotide-binding</keyword>
<keyword evidence="3" id="KW-0140">cGMP</keyword>
<evidence type="ECO:0000256" key="9">
    <source>
        <dbReference type="ARBA" id="ARBA00022992"/>
    </source>
</evidence>
<evidence type="ECO:0000259" key="18">
    <source>
        <dbReference type="PROSITE" id="PS51285"/>
    </source>
</evidence>
<evidence type="ECO:0000256" key="11">
    <source>
        <dbReference type="ARBA" id="ARBA00047462"/>
    </source>
</evidence>
<dbReference type="SMART" id="SM00133">
    <property type="entry name" value="S_TK_X"/>
    <property type="match status" value="1"/>
</dbReference>
<gene>
    <name evidence="19" type="ORF">X801_09360</name>
</gene>
<feature type="compositionally biased region" description="Polar residues" evidence="15">
    <location>
        <begin position="21"/>
        <end position="31"/>
    </location>
</feature>
<comment type="catalytic activity">
    <reaction evidence="11">
        <text>L-seryl-[protein] + ATP = O-phospho-L-seryl-[protein] + ADP + H(+)</text>
        <dbReference type="Rhea" id="RHEA:17989"/>
        <dbReference type="Rhea" id="RHEA-COMP:9863"/>
        <dbReference type="Rhea" id="RHEA-COMP:11604"/>
        <dbReference type="ChEBI" id="CHEBI:15378"/>
        <dbReference type="ChEBI" id="CHEBI:29999"/>
        <dbReference type="ChEBI" id="CHEBI:30616"/>
        <dbReference type="ChEBI" id="CHEBI:83421"/>
        <dbReference type="ChEBI" id="CHEBI:456216"/>
        <dbReference type="EC" id="2.7.11.12"/>
    </reaction>
</comment>
<evidence type="ECO:0000256" key="5">
    <source>
        <dbReference type="ARBA" id="ARBA00022679"/>
    </source>
</evidence>
<evidence type="ECO:0000256" key="13">
    <source>
        <dbReference type="ARBA" id="ARBA00048679"/>
    </source>
</evidence>
<dbReference type="GO" id="GO:0005524">
    <property type="term" value="F:ATP binding"/>
    <property type="evidence" value="ECO:0007669"/>
    <property type="project" value="UniProtKB-KW"/>
</dbReference>
<dbReference type="PROSITE" id="PS50011">
    <property type="entry name" value="PROTEIN_KINASE_DOM"/>
    <property type="match status" value="1"/>
</dbReference>
<dbReference type="PROSITE" id="PS50042">
    <property type="entry name" value="CNMP_BINDING_3"/>
    <property type="match status" value="2"/>
</dbReference>
<comment type="catalytic activity">
    <reaction evidence="10">
        <text>L-threonyl-[protein] + ATP = O-phospho-L-threonyl-[protein] + ADP + H(+)</text>
        <dbReference type="Rhea" id="RHEA:46608"/>
        <dbReference type="Rhea" id="RHEA-COMP:11060"/>
        <dbReference type="Rhea" id="RHEA-COMP:11605"/>
        <dbReference type="ChEBI" id="CHEBI:15378"/>
        <dbReference type="ChEBI" id="CHEBI:30013"/>
        <dbReference type="ChEBI" id="CHEBI:30616"/>
        <dbReference type="ChEBI" id="CHEBI:61977"/>
        <dbReference type="ChEBI" id="CHEBI:456216"/>
        <dbReference type="EC" id="2.7.11.12"/>
    </reaction>
</comment>
<dbReference type="CDD" id="cd05572">
    <property type="entry name" value="STKc_cGK"/>
    <property type="match status" value="1"/>
</dbReference>
<dbReference type="InterPro" id="IPR000595">
    <property type="entry name" value="cNMP-bd_dom"/>
</dbReference>
<dbReference type="FunFam" id="1.10.510.10:FF:000024">
    <property type="entry name" value="Probable serine/threonine-protein kinase cot-1"/>
    <property type="match status" value="1"/>
</dbReference>
<feature type="compositionally biased region" description="Polar residues" evidence="15">
    <location>
        <begin position="263"/>
        <end position="276"/>
    </location>
</feature>
<dbReference type="SMART" id="SM00100">
    <property type="entry name" value="cNMP"/>
    <property type="match status" value="2"/>
</dbReference>
<dbReference type="SMART" id="SM00220">
    <property type="entry name" value="S_TKc"/>
    <property type="match status" value="1"/>
</dbReference>
<evidence type="ECO:0000256" key="4">
    <source>
        <dbReference type="ARBA" id="ARBA00022553"/>
    </source>
</evidence>
<dbReference type="FunFam" id="2.60.120.10:FF:000072">
    <property type="entry name" value="cGMP-dependent protein kinase"/>
    <property type="match status" value="1"/>
</dbReference>
<keyword evidence="4" id="KW-0597">Phosphoprotein</keyword>
<dbReference type="PANTHER" id="PTHR24353:SF144">
    <property type="match status" value="1"/>
</dbReference>
<dbReference type="GO" id="GO:0007010">
    <property type="term" value="P:cytoskeleton organization"/>
    <property type="evidence" value="ECO:0007669"/>
    <property type="project" value="UniProtKB-ARBA"/>
</dbReference>
<dbReference type="InterPro" id="IPR035014">
    <property type="entry name" value="STKc_cGK"/>
</dbReference>
<feature type="compositionally biased region" description="Polar residues" evidence="15">
    <location>
        <begin position="59"/>
        <end position="77"/>
    </location>
</feature>
<keyword evidence="5" id="KW-0808">Transferase</keyword>
<evidence type="ECO:0000256" key="7">
    <source>
        <dbReference type="ARBA" id="ARBA00022777"/>
    </source>
</evidence>
<name>A0A1S8WK74_OPIVI</name>
<feature type="domain" description="Protein kinase" evidence="16">
    <location>
        <begin position="646"/>
        <end position="907"/>
    </location>
</feature>
<dbReference type="GO" id="GO:0004692">
    <property type="term" value="F:cGMP-dependent protein kinase activity"/>
    <property type="evidence" value="ECO:0007669"/>
    <property type="project" value="UniProtKB-EC"/>
</dbReference>
<evidence type="ECO:0000256" key="15">
    <source>
        <dbReference type="SAM" id="MobiDB-lite"/>
    </source>
</evidence>
<dbReference type="CDD" id="cd00038">
    <property type="entry name" value="CAP_ED"/>
    <property type="match status" value="2"/>
</dbReference>
<dbReference type="InterPro" id="IPR014710">
    <property type="entry name" value="RmlC-like_jellyroll"/>
</dbReference>
<keyword evidence="20" id="KW-1185">Reference proteome</keyword>
<sequence>MMDQTTNRCSDKDRLVKAASLRQTQSHSSKPVKTDGGAFVGRAVHTSSNLQKSIPRLAPSSSLKNETYTSAKNTNSKHGLIKKLLGRSATLTSDSKSRSKVAETRTHSLHPKPGTTSQDMGNIHQGNPVTEFSSPCDSSYVITDHHGDQTNSLCPCTHAKCNNSALVNGEANKSGQQQSGQSELTVAQLHTVVERLQLAISNKDQRIQDLEREVHKLRSVLDQKITETWVTGEGEKNTSPSEETAIMRHEALASIPEGHITTGEEQPVTTPSSETPGSPRPPAAAFLLRKRQGVSGESLRTTIELKYHEKNAAARQQIREAFRSSDLLMNLDAVQLQEIVSCMHEQEIPAGCYIIREGDDGEHLYVGAEGRYEVSKEGKILSVMDAGRCFGELALLYNCKRTASVKALVKSRVWVLERTCFQTIMMKTGLERIEERKAFLRSVPLLKDVPSERILRIADALEAQYHAPGDCIIRQGELADSFFIIQSGTVNVTITVPGSNEFGESTENNIRQMSKGEYFGEKALLGEGRRTANVYALGPNGVEVLCLYRKDFLELIGDIKELMNKPYMEDELSACNKSEFLPQCSMLPRDPVTNAILPTVAGQTEKAVPSSTPFNISSQALRLFPLGLDSVLKPRPMLTNIRLADLERVCVLGVGGFGRVDLVTLSYDRAQAFAMKRMQKQHIVQTRQQEHVHLEKAILSAVDSPFICRLYATYRDNKYIYMLLEACLGGELWTILRDSHHLDDRTTRFCLACCIEALDYLHAHGIIYRDLKPENMLITAKGYIKLCDFGFAKYIGIGQRTWTFCGTPEYVAPEVILNKGHDFAADYWSLGILTFELLTGTPPFQASEPIKIYMKTLKGIDALGLAQNKYICLKALQFIRRLCRFNPSERMGVGRHGIQEIRSHKYFQGFDWAAIAKQTLATPFKVKLNGPLDYSNFDRFTMDEQEPPDELSGWDADF</sequence>
<dbReference type="AlphaFoldDB" id="A0A1S8WK74"/>
<feature type="domain" description="Cyclic nucleotide-binding" evidence="17">
    <location>
        <begin position="327"/>
        <end position="442"/>
    </location>
</feature>
<feature type="coiled-coil region" evidence="14">
    <location>
        <begin position="193"/>
        <end position="227"/>
    </location>
</feature>
<dbReference type="InterPro" id="IPR011009">
    <property type="entry name" value="Kinase-like_dom_sf"/>
</dbReference>
<dbReference type="PROSITE" id="PS00108">
    <property type="entry name" value="PROTEIN_KINASE_ST"/>
    <property type="match status" value="1"/>
</dbReference>
<dbReference type="Proteomes" id="UP000243686">
    <property type="component" value="Unassembled WGS sequence"/>
</dbReference>
<comment type="similarity">
    <text evidence="1">Belongs to the protein kinase superfamily. AGC Ser/Thr protein kinase family. cGMP subfamily.</text>
</comment>
<feature type="domain" description="AGC-kinase C-terminal" evidence="18">
    <location>
        <begin position="908"/>
        <end position="958"/>
    </location>
</feature>
<feature type="region of interest" description="Disordered" evidence="15">
    <location>
        <begin position="1"/>
        <end position="121"/>
    </location>
</feature>
<keyword evidence="14" id="KW-0175">Coiled coil</keyword>
<organism evidence="19 20">
    <name type="scientific">Opisthorchis viverrini</name>
    <name type="common">Southeast Asian liver fluke</name>
    <dbReference type="NCBI Taxonomy" id="6198"/>
    <lineage>
        <taxon>Eukaryota</taxon>
        <taxon>Metazoa</taxon>
        <taxon>Spiralia</taxon>
        <taxon>Lophotrochozoa</taxon>
        <taxon>Platyhelminthes</taxon>
        <taxon>Trematoda</taxon>
        <taxon>Digenea</taxon>
        <taxon>Opisthorchiida</taxon>
        <taxon>Opisthorchiata</taxon>
        <taxon>Opisthorchiidae</taxon>
        <taxon>Opisthorchis</taxon>
    </lineage>
</organism>
<dbReference type="EMBL" id="KV906379">
    <property type="protein sequence ID" value="OON14844.1"/>
    <property type="molecule type" value="Genomic_DNA"/>
</dbReference>
<dbReference type="InterPro" id="IPR008271">
    <property type="entry name" value="Ser/Thr_kinase_AS"/>
</dbReference>
<comment type="catalytic activity">
    <reaction evidence="12">
        <text>L-threonyl-[protein] + ATP = O-phospho-L-threonyl-[protein] + ADP + H(+)</text>
        <dbReference type="Rhea" id="RHEA:46608"/>
        <dbReference type="Rhea" id="RHEA-COMP:11060"/>
        <dbReference type="Rhea" id="RHEA-COMP:11605"/>
        <dbReference type="ChEBI" id="CHEBI:15378"/>
        <dbReference type="ChEBI" id="CHEBI:30013"/>
        <dbReference type="ChEBI" id="CHEBI:30616"/>
        <dbReference type="ChEBI" id="CHEBI:61977"/>
        <dbReference type="ChEBI" id="CHEBI:456216"/>
        <dbReference type="EC" id="2.7.11.1"/>
    </reaction>
</comment>
<proteinExistence type="inferred from homology"/>
<dbReference type="Gene3D" id="2.60.120.10">
    <property type="entry name" value="Jelly Rolls"/>
    <property type="match status" value="2"/>
</dbReference>
<dbReference type="PROSITE" id="PS51285">
    <property type="entry name" value="AGC_KINASE_CTER"/>
    <property type="match status" value="1"/>
</dbReference>
<dbReference type="InterPro" id="IPR018488">
    <property type="entry name" value="cNMP-bd_CS"/>
</dbReference>
<dbReference type="InterPro" id="IPR000719">
    <property type="entry name" value="Prot_kinase_dom"/>
</dbReference>
<evidence type="ECO:0000256" key="8">
    <source>
        <dbReference type="ARBA" id="ARBA00022840"/>
    </source>
</evidence>
<dbReference type="Gene3D" id="3.30.200.20">
    <property type="entry name" value="Phosphorylase Kinase, domain 1"/>
    <property type="match status" value="1"/>
</dbReference>
<dbReference type="GO" id="GO:0030553">
    <property type="term" value="F:cGMP binding"/>
    <property type="evidence" value="ECO:0007669"/>
    <property type="project" value="UniProtKB-KW"/>
</dbReference>
<keyword evidence="9" id="KW-0142">cGMP-binding</keyword>
<dbReference type="InterPro" id="IPR018490">
    <property type="entry name" value="cNMP-bd_dom_sf"/>
</dbReference>
<dbReference type="SUPFAM" id="SSF51206">
    <property type="entry name" value="cAMP-binding domain-like"/>
    <property type="match status" value="2"/>
</dbReference>
<keyword evidence="7 19" id="KW-0418">Kinase</keyword>
<evidence type="ECO:0000313" key="19">
    <source>
        <dbReference type="EMBL" id="OON14844.1"/>
    </source>
</evidence>
<evidence type="ECO:0000256" key="3">
    <source>
        <dbReference type="ARBA" id="ARBA00022535"/>
    </source>
</evidence>
<evidence type="ECO:0000256" key="2">
    <source>
        <dbReference type="ARBA" id="ARBA00022527"/>
    </source>
</evidence>
<dbReference type="PANTHER" id="PTHR24353">
    <property type="entry name" value="CYCLIC NUCLEOTIDE-DEPENDENT PROTEIN KINASE"/>
    <property type="match status" value="1"/>
</dbReference>
<evidence type="ECO:0000259" key="16">
    <source>
        <dbReference type="PROSITE" id="PS50011"/>
    </source>
</evidence>
<feature type="region of interest" description="Disordered" evidence="15">
    <location>
        <begin position="255"/>
        <end position="283"/>
    </location>
</feature>
<keyword evidence="2" id="KW-0723">Serine/threonine-protein kinase</keyword>
<evidence type="ECO:0000256" key="10">
    <source>
        <dbReference type="ARBA" id="ARBA00047298"/>
    </source>
</evidence>
<dbReference type="InterPro" id="IPR000961">
    <property type="entry name" value="AGC-kinase_C"/>
</dbReference>
<feature type="compositionally biased region" description="Basic and acidic residues" evidence="15">
    <location>
        <begin position="95"/>
        <end position="106"/>
    </location>
</feature>
<dbReference type="Gene3D" id="1.10.510.10">
    <property type="entry name" value="Transferase(Phosphotransferase) domain 1"/>
    <property type="match status" value="1"/>
</dbReference>
<evidence type="ECO:0000256" key="14">
    <source>
        <dbReference type="SAM" id="Coils"/>
    </source>
</evidence>
<accession>A0A1S8WK74</accession>
<dbReference type="PROSITE" id="PS00889">
    <property type="entry name" value="CNMP_BINDING_2"/>
    <property type="match status" value="2"/>
</dbReference>
<dbReference type="Pfam" id="PF00069">
    <property type="entry name" value="Pkinase"/>
    <property type="match status" value="1"/>
</dbReference>
<evidence type="ECO:0000259" key="17">
    <source>
        <dbReference type="PROSITE" id="PS50042"/>
    </source>
</evidence>
<evidence type="ECO:0000313" key="20">
    <source>
        <dbReference type="Proteomes" id="UP000243686"/>
    </source>
</evidence>
<protein>
    <submittedName>
        <fullName evidence="19">Kinase domain protein</fullName>
    </submittedName>
</protein>